<evidence type="ECO:0000313" key="3">
    <source>
        <dbReference type="Proteomes" id="UP001327560"/>
    </source>
</evidence>
<dbReference type="AlphaFoldDB" id="A0AAQ3JPB3"/>
<feature type="region of interest" description="Disordered" evidence="1">
    <location>
        <begin position="1"/>
        <end position="21"/>
    </location>
</feature>
<gene>
    <name evidence="2" type="ORF">Cni_G02214</name>
</gene>
<dbReference type="EMBL" id="CP136890">
    <property type="protein sequence ID" value="WOK93516.1"/>
    <property type="molecule type" value="Genomic_DNA"/>
</dbReference>
<evidence type="ECO:0000313" key="2">
    <source>
        <dbReference type="EMBL" id="WOK93516.1"/>
    </source>
</evidence>
<organism evidence="2 3">
    <name type="scientific">Canna indica</name>
    <name type="common">Indian-shot</name>
    <dbReference type="NCBI Taxonomy" id="4628"/>
    <lineage>
        <taxon>Eukaryota</taxon>
        <taxon>Viridiplantae</taxon>
        <taxon>Streptophyta</taxon>
        <taxon>Embryophyta</taxon>
        <taxon>Tracheophyta</taxon>
        <taxon>Spermatophyta</taxon>
        <taxon>Magnoliopsida</taxon>
        <taxon>Liliopsida</taxon>
        <taxon>Zingiberales</taxon>
        <taxon>Cannaceae</taxon>
        <taxon>Canna</taxon>
    </lineage>
</organism>
<name>A0AAQ3JPB3_9LILI</name>
<keyword evidence="3" id="KW-1185">Reference proteome</keyword>
<feature type="compositionally biased region" description="Polar residues" evidence="1">
    <location>
        <begin position="1"/>
        <end position="13"/>
    </location>
</feature>
<accession>A0AAQ3JPB3</accession>
<dbReference type="SUPFAM" id="SSF53098">
    <property type="entry name" value="Ribonuclease H-like"/>
    <property type="match status" value="1"/>
</dbReference>
<evidence type="ECO:0000256" key="1">
    <source>
        <dbReference type="SAM" id="MobiDB-lite"/>
    </source>
</evidence>
<sequence>MKCSTTRESSVFGTPNKELPKTSANTRVANMRLVVAVPTRIQILKPPSVLYWSNKPSNKIEGEIVRPGATRFANNFIALRSLQQRKVILRTMFTSLDQSSSRSDGKKIKKNVLNPHFWDCVAEIIVTVEPLYMVLRQVDLEKTPQMGHIYHYIHQAQEEIKKVMTARIK</sequence>
<protein>
    <submittedName>
        <fullName evidence="2">Uncharacterized protein</fullName>
    </submittedName>
</protein>
<proteinExistence type="predicted"/>
<dbReference type="Proteomes" id="UP001327560">
    <property type="component" value="Chromosome 1"/>
</dbReference>
<dbReference type="InterPro" id="IPR012337">
    <property type="entry name" value="RNaseH-like_sf"/>
</dbReference>
<reference evidence="2 3" key="1">
    <citation type="submission" date="2023-10" db="EMBL/GenBank/DDBJ databases">
        <title>Chromosome-scale genome assembly provides insights into flower coloration mechanisms of Canna indica.</title>
        <authorList>
            <person name="Li C."/>
        </authorList>
    </citation>
    <scope>NUCLEOTIDE SEQUENCE [LARGE SCALE GENOMIC DNA]</scope>
    <source>
        <tissue evidence="2">Flower</tissue>
    </source>
</reference>